<accession>A0A0Q0RHI8</accession>
<dbReference type="AlphaFoldDB" id="A0A0Q0RHI8"/>
<reference evidence="2 3" key="2">
    <citation type="submission" date="2015-09" db="EMBL/GenBank/DDBJ databases">
        <title>Heavy metals and arsenic resistance mechanisms in polyextremophilic archaea of the family Ferroplasmaceae.</title>
        <authorList>
            <person name="Bulaev A.G."/>
            <person name="Kanygina A.V."/>
        </authorList>
    </citation>
    <scope>NUCLEOTIDE SEQUENCE [LARGE SCALE GENOMIC DNA]</scope>
    <source>
        <strain evidence="2 3">VT</strain>
    </source>
</reference>
<dbReference type="InterPro" id="IPR029044">
    <property type="entry name" value="Nucleotide-diphossugar_trans"/>
</dbReference>
<protein>
    <recommendedName>
        <fullName evidence="5">Glycosyltransferase 2-like domain-containing protein</fullName>
    </recommendedName>
</protein>
<keyword evidence="3" id="KW-1185">Reference proteome</keyword>
<reference evidence="1 4" key="1">
    <citation type="submission" date="2015-09" db="EMBL/GenBank/DDBJ databases">
        <title>Draft genome sequence of Acidiplasma aeolicum DSM 18409.</title>
        <authorList>
            <person name="Hemp J."/>
        </authorList>
    </citation>
    <scope>NUCLEOTIDE SEQUENCE [LARGE SCALE GENOMIC DNA]</scope>
    <source>
        <strain evidence="1 4">V</strain>
    </source>
</reference>
<dbReference type="SUPFAM" id="SSF53448">
    <property type="entry name" value="Nucleotide-diphospho-sugar transferases"/>
    <property type="match status" value="1"/>
</dbReference>
<dbReference type="PATRIC" id="fig|507754.4.peg.244"/>
<evidence type="ECO:0000313" key="4">
    <source>
        <dbReference type="Proteomes" id="UP000050515"/>
    </source>
</evidence>
<dbReference type="Gene3D" id="3.90.550.10">
    <property type="entry name" value="Spore Coat Polysaccharide Biosynthesis Protein SpsA, Chain A"/>
    <property type="match status" value="1"/>
</dbReference>
<dbReference type="RefSeq" id="WP_054964208.1">
    <property type="nucleotide sequence ID" value="NZ_JBBYJF010000008.1"/>
</dbReference>
<name>A0A0Q0RHI8_9ARCH</name>
<organism evidence="2 3">
    <name type="scientific">Acidiplasma aeolicum</name>
    <dbReference type="NCBI Taxonomy" id="507754"/>
    <lineage>
        <taxon>Archaea</taxon>
        <taxon>Methanobacteriati</taxon>
        <taxon>Thermoplasmatota</taxon>
        <taxon>Thermoplasmata</taxon>
        <taxon>Thermoplasmatales</taxon>
        <taxon>Ferroplasmaceae</taxon>
        <taxon>Acidiplasma</taxon>
    </lineage>
</organism>
<evidence type="ECO:0000313" key="3">
    <source>
        <dbReference type="Proteomes" id="UP000050320"/>
    </source>
</evidence>
<evidence type="ECO:0000313" key="2">
    <source>
        <dbReference type="EMBL" id="KQB34761.1"/>
    </source>
</evidence>
<evidence type="ECO:0008006" key="5">
    <source>
        <dbReference type="Google" id="ProtNLM"/>
    </source>
</evidence>
<dbReference type="EMBL" id="LKBG01000220">
    <property type="protein sequence ID" value="KQB34761.1"/>
    <property type="molecule type" value="Genomic_DNA"/>
</dbReference>
<proteinExistence type="predicted"/>
<dbReference type="EMBL" id="LJCQ01000223">
    <property type="protein sequence ID" value="KPV46553.1"/>
    <property type="molecule type" value="Genomic_DNA"/>
</dbReference>
<comment type="caution">
    <text evidence="2">The sequence shown here is derived from an EMBL/GenBank/DDBJ whole genome shotgun (WGS) entry which is preliminary data.</text>
</comment>
<evidence type="ECO:0000313" key="1">
    <source>
        <dbReference type="EMBL" id="KPV46553.1"/>
    </source>
</evidence>
<dbReference type="OrthoDB" id="56476at2157"/>
<gene>
    <name evidence="2" type="ORF">AOG54_00605</name>
    <name evidence="1" type="ORF">SE19_05005</name>
</gene>
<dbReference type="Proteomes" id="UP000050320">
    <property type="component" value="Unassembled WGS sequence"/>
</dbReference>
<dbReference type="Proteomes" id="UP000050515">
    <property type="component" value="Unassembled WGS sequence"/>
</dbReference>
<sequence>MEVSNLRTLSITAEPSKKISFCSVVYDIDNSIIFNLKKIIEIAEEIGFNYEIIIITEKDIDIENPNLRIIKSKFNSYGMAKSIAVAQSSGEYIIILNPELEYSIGVSDIIYKFINQNEKKALISNFTIINRDVIINNGGWRDLMEYEDIDLLVRTVASTGFIAYPSKTFDIFLKRNYKRNKQKYGIMSRLKENRDTIIACNLKLSDAFLFLDGSKLNILMSKFMEKFSGIKPFVFKKDKSNYIIVMETLIESLILEDYKKYKLPESSERMQISSKDYNYLKSKSYLWNKVTQSIEKITEIIN</sequence>